<dbReference type="GO" id="GO:0070733">
    <property type="term" value="F:AMPylase activity"/>
    <property type="evidence" value="ECO:0007669"/>
    <property type="project" value="TreeGrafter"/>
</dbReference>
<evidence type="ECO:0000256" key="3">
    <source>
        <dbReference type="ARBA" id="ARBA00022679"/>
    </source>
</evidence>
<dbReference type="PANTHER" id="PTHR32057:SF14">
    <property type="entry name" value="PROTEIN ADENYLYLTRANSFERASE SELO, MITOCHONDRIAL"/>
    <property type="match status" value="1"/>
</dbReference>
<evidence type="ECO:0000313" key="12">
    <source>
        <dbReference type="Proteomes" id="UP001445335"/>
    </source>
</evidence>
<evidence type="ECO:0000256" key="5">
    <source>
        <dbReference type="ARBA" id="ARBA00022723"/>
    </source>
</evidence>
<dbReference type="HAMAP" id="MF_00692">
    <property type="entry name" value="SelO"/>
    <property type="match status" value="1"/>
</dbReference>
<evidence type="ECO:0000256" key="6">
    <source>
        <dbReference type="ARBA" id="ARBA00022741"/>
    </source>
</evidence>
<gene>
    <name evidence="11" type="ORF">WJX81_006963</name>
</gene>
<name>A0AAW1SC58_9CHLO</name>
<dbReference type="EMBL" id="JALJOU010000005">
    <property type="protein sequence ID" value="KAK9843803.1"/>
    <property type="molecule type" value="Genomic_DNA"/>
</dbReference>
<evidence type="ECO:0000313" key="11">
    <source>
        <dbReference type="EMBL" id="KAK9843803.1"/>
    </source>
</evidence>
<accession>A0AAW1SC58</accession>
<evidence type="ECO:0000256" key="8">
    <source>
        <dbReference type="ARBA" id="ARBA00022842"/>
    </source>
</evidence>
<sequence length="522" mass="56275">MHTLEDLKLESPFTAELPGDPNASNTLRQVSGALYSFVDPTPTGTRPYLVAGSPAVAQLLGLDPRELRRPEFADVLSGNALLPNGAQPFAQTYGGHQFGSWAGQLGDGRAINLGAARGPDGQLWELQLKGAGMTPYSRRADGRAVMRSSLREFVASEAMHHLGVPTTRALALVGTGAEVVRDMFYNGNVRMEPGAVVCRVARSFVRFGSFQLPASRGGGDMPLVRLLADHVIRHHFPHLLGREDCYAAWLGEVAQRTGRLVAAWQAVGFCHGVLNTDNMSILGDTIDYGPYGLLERFDPSFTPNASDLGGLRYTFRNQPEICNWNVAQLANALLAAELMPLDAAEEAVGRYSEALTEAYQARMAAKLGLRAYDKGTAVSVLTAMHADGADFTNTFRALAAVDAEADAPGSIPPALQQALGPLEAEQAAEWGATLDAYRLRLQDEGMPTAERRALQDSANPAYIPRNALMQDAIAAAEAGSFDELHELMAVLERPYTLQPGAERFTHTERKVRMGVELLSCSS</sequence>
<dbReference type="GO" id="GO:0005524">
    <property type="term" value="F:ATP binding"/>
    <property type="evidence" value="ECO:0007669"/>
    <property type="project" value="UniProtKB-KW"/>
</dbReference>
<feature type="region of interest" description="Disordered" evidence="10">
    <location>
        <begin position="1"/>
        <end position="24"/>
    </location>
</feature>
<evidence type="ECO:0000256" key="2">
    <source>
        <dbReference type="ARBA" id="ARBA00009747"/>
    </source>
</evidence>
<evidence type="ECO:0000256" key="10">
    <source>
        <dbReference type="SAM" id="MobiDB-lite"/>
    </source>
</evidence>
<comment type="similarity">
    <text evidence="2">Belongs to the SELO family.</text>
</comment>
<dbReference type="PANTHER" id="PTHR32057">
    <property type="entry name" value="PROTEIN ADENYLYLTRANSFERASE SELO, MITOCHONDRIAL"/>
    <property type="match status" value="1"/>
</dbReference>
<dbReference type="Pfam" id="PF02696">
    <property type="entry name" value="SelO"/>
    <property type="match status" value="1"/>
</dbReference>
<keyword evidence="7" id="KW-0067">ATP-binding</keyword>
<keyword evidence="4" id="KW-0548">Nucleotidyltransferase</keyword>
<dbReference type="GO" id="GO:0009534">
    <property type="term" value="C:chloroplast thylakoid"/>
    <property type="evidence" value="ECO:0007669"/>
    <property type="project" value="TreeGrafter"/>
</dbReference>
<evidence type="ECO:0000256" key="7">
    <source>
        <dbReference type="ARBA" id="ARBA00022840"/>
    </source>
</evidence>
<reference evidence="11 12" key="1">
    <citation type="journal article" date="2024" name="Nat. Commun.">
        <title>Phylogenomics reveals the evolutionary origins of lichenization in chlorophyte algae.</title>
        <authorList>
            <person name="Puginier C."/>
            <person name="Libourel C."/>
            <person name="Otte J."/>
            <person name="Skaloud P."/>
            <person name="Haon M."/>
            <person name="Grisel S."/>
            <person name="Petersen M."/>
            <person name="Berrin J.G."/>
            <person name="Delaux P.M."/>
            <person name="Dal Grande F."/>
            <person name="Keller J."/>
        </authorList>
    </citation>
    <scope>NUCLEOTIDE SEQUENCE [LARGE SCALE GENOMIC DNA]</scope>
    <source>
        <strain evidence="11 12">SAG 245.80</strain>
    </source>
</reference>
<keyword evidence="8" id="KW-0460">Magnesium</keyword>
<evidence type="ECO:0000256" key="4">
    <source>
        <dbReference type="ARBA" id="ARBA00022695"/>
    </source>
</evidence>
<comment type="caution">
    <text evidence="11">The sequence shown here is derived from an EMBL/GenBank/DDBJ whole genome shotgun (WGS) entry which is preliminary data.</text>
</comment>
<comment type="cofactor">
    <cofactor evidence="1">
        <name>Mg(2+)</name>
        <dbReference type="ChEBI" id="CHEBI:18420"/>
    </cofactor>
</comment>
<keyword evidence="5" id="KW-0479">Metal-binding</keyword>
<evidence type="ECO:0000256" key="9">
    <source>
        <dbReference type="ARBA" id="ARBA00031547"/>
    </source>
</evidence>
<dbReference type="GO" id="GO:0046872">
    <property type="term" value="F:metal ion binding"/>
    <property type="evidence" value="ECO:0007669"/>
    <property type="project" value="UniProtKB-KW"/>
</dbReference>
<dbReference type="AlphaFoldDB" id="A0AAW1SC58"/>
<protein>
    <recommendedName>
        <fullName evidence="9">Selenoprotein O</fullName>
    </recommendedName>
</protein>
<dbReference type="InterPro" id="IPR003846">
    <property type="entry name" value="SelO"/>
</dbReference>
<keyword evidence="6" id="KW-0547">Nucleotide-binding</keyword>
<evidence type="ECO:0000256" key="1">
    <source>
        <dbReference type="ARBA" id="ARBA00001946"/>
    </source>
</evidence>
<dbReference type="Proteomes" id="UP001445335">
    <property type="component" value="Unassembled WGS sequence"/>
</dbReference>
<organism evidence="11 12">
    <name type="scientific">Elliptochloris bilobata</name>
    <dbReference type="NCBI Taxonomy" id="381761"/>
    <lineage>
        <taxon>Eukaryota</taxon>
        <taxon>Viridiplantae</taxon>
        <taxon>Chlorophyta</taxon>
        <taxon>core chlorophytes</taxon>
        <taxon>Trebouxiophyceae</taxon>
        <taxon>Trebouxiophyceae incertae sedis</taxon>
        <taxon>Elliptochloris clade</taxon>
        <taxon>Elliptochloris</taxon>
    </lineage>
</organism>
<dbReference type="NCBIfam" id="NF000658">
    <property type="entry name" value="PRK00029.1"/>
    <property type="match status" value="1"/>
</dbReference>
<proteinExistence type="inferred from homology"/>
<keyword evidence="3" id="KW-0808">Transferase</keyword>
<keyword evidence="12" id="KW-1185">Reference proteome</keyword>